<evidence type="ECO:0000313" key="2">
    <source>
        <dbReference type="EMBL" id="WVY89324.1"/>
    </source>
</evidence>
<keyword evidence="1" id="KW-1133">Transmembrane helix</keyword>
<name>A0AAQ3MFE3_VIGMU</name>
<evidence type="ECO:0000256" key="1">
    <source>
        <dbReference type="SAM" id="Phobius"/>
    </source>
</evidence>
<dbReference type="AlphaFoldDB" id="A0AAQ3MFE3"/>
<evidence type="ECO:0000313" key="3">
    <source>
        <dbReference type="Proteomes" id="UP001374535"/>
    </source>
</evidence>
<keyword evidence="3" id="KW-1185">Reference proteome</keyword>
<protein>
    <submittedName>
        <fullName evidence="2">Uncharacterized protein</fullName>
    </submittedName>
</protein>
<proteinExistence type="predicted"/>
<dbReference type="Proteomes" id="UP001374535">
    <property type="component" value="Chromosome 11"/>
</dbReference>
<gene>
    <name evidence="2" type="ORF">V8G54_034838</name>
</gene>
<dbReference type="EMBL" id="CP144690">
    <property type="protein sequence ID" value="WVY89324.1"/>
    <property type="molecule type" value="Genomic_DNA"/>
</dbReference>
<accession>A0AAQ3MFE3</accession>
<organism evidence="2 3">
    <name type="scientific">Vigna mungo</name>
    <name type="common">Black gram</name>
    <name type="synonym">Phaseolus mungo</name>
    <dbReference type="NCBI Taxonomy" id="3915"/>
    <lineage>
        <taxon>Eukaryota</taxon>
        <taxon>Viridiplantae</taxon>
        <taxon>Streptophyta</taxon>
        <taxon>Embryophyta</taxon>
        <taxon>Tracheophyta</taxon>
        <taxon>Spermatophyta</taxon>
        <taxon>Magnoliopsida</taxon>
        <taxon>eudicotyledons</taxon>
        <taxon>Gunneridae</taxon>
        <taxon>Pentapetalae</taxon>
        <taxon>rosids</taxon>
        <taxon>fabids</taxon>
        <taxon>Fabales</taxon>
        <taxon>Fabaceae</taxon>
        <taxon>Papilionoideae</taxon>
        <taxon>50 kb inversion clade</taxon>
        <taxon>NPAAA clade</taxon>
        <taxon>indigoferoid/millettioid clade</taxon>
        <taxon>Phaseoleae</taxon>
        <taxon>Vigna</taxon>
    </lineage>
</organism>
<feature type="transmembrane region" description="Helical" evidence="1">
    <location>
        <begin position="70"/>
        <end position="90"/>
    </location>
</feature>
<sequence length="121" mass="12774">MTGAVSLPPLTLSLGFEVEIEGGVEVESDGGEEVYGGVEVDRDNGLEVETNGGEEMDGGVEVDKDGGQRWWTGGVTIAIFLFIFGLEFPVCRLGISIQFLLNGGEAQRMVCVDDGDGDMVA</sequence>
<keyword evidence="1" id="KW-0812">Transmembrane</keyword>
<keyword evidence="1" id="KW-0472">Membrane</keyword>
<reference evidence="2 3" key="1">
    <citation type="journal article" date="2023" name="Life. Sci Alliance">
        <title>Evolutionary insights into 3D genome organization and epigenetic landscape of Vigna mungo.</title>
        <authorList>
            <person name="Junaid A."/>
            <person name="Singh B."/>
            <person name="Bhatia S."/>
        </authorList>
    </citation>
    <scope>NUCLEOTIDE SEQUENCE [LARGE SCALE GENOMIC DNA]</scope>
    <source>
        <strain evidence="2">Urdbean</strain>
    </source>
</reference>